<dbReference type="EMBL" id="FMAE01000027">
    <property type="protein sequence ID" value="SCB52146.1"/>
    <property type="molecule type" value="Genomic_DNA"/>
</dbReference>
<reference evidence="2 3" key="1">
    <citation type="submission" date="2016-08" db="EMBL/GenBank/DDBJ databases">
        <authorList>
            <person name="Seilhamer J.J."/>
        </authorList>
    </citation>
    <scope>NUCLEOTIDE SEQUENCE [LARGE SCALE GENOMIC DNA]</scope>
    <source>
        <strain evidence="2 3">CCBAU 10071</strain>
    </source>
</reference>
<sequence>MKEELAQRLLALVMEWDENRLAQELPRLDRMARFKYDEYQQFGPGQKFLEALCLWLKQFATKAEREIAYAFVRDRVVFVSAADMRHLVESSFPDVIRPSLITDVASSTGIAPHCITEVVRHPDYQRSLRQTLFLGLSDGSRMDIFRRAASLDNEQVWQAYEIGKPKSAGMLKDLQSALGDTNAQFARIVLIDDFSASGISYIRKEEDQWKGKLVKALKQFQPNEDASCLIKYSTIKMHIVLYVATKAAVDYIGGKLATYCKEQSIPVPSITAVYELAPDMALASPRDKEFLALVDSNSYYRTRPLDEHEAKGGTDTIKRGFAACGLPLVLAHDCPNNSIYLLWADPLEVGSARGLFPRIVRHREVS</sequence>
<gene>
    <name evidence="2" type="ORF">GA0061099_102721</name>
</gene>
<dbReference type="Pfam" id="PF24390">
    <property type="entry name" value="PRTase-CE"/>
    <property type="match status" value="1"/>
</dbReference>
<evidence type="ECO:0000259" key="1">
    <source>
        <dbReference type="Pfam" id="PF24390"/>
    </source>
</evidence>
<dbReference type="InterPro" id="IPR056920">
    <property type="entry name" value="PRTase-CE"/>
</dbReference>
<protein>
    <recommendedName>
        <fullName evidence="1">PRTase-CE domain-containing protein</fullName>
    </recommendedName>
</protein>
<feature type="domain" description="PRTase-CE" evidence="1">
    <location>
        <begin position="55"/>
        <end position="345"/>
    </location>
</feature>
<dbReference type="RefSeq" id="WP_074448458.1">
    <property type="nucleotide sequence ID" value="NZ_FMAE01000027.1"/>
</dbReference>
<name>A0A1C3XJB0_9BRAD</name>
<dbReference type="Proteomes" id="UP000183174">
    <property type="component" value="Unassembled WGS sequence"/>
</dbReference>
<organism evidence="2 3">
    <name type="scientific">Bradyrhizobium yuanmingense</name>
    <dbReference type="NCBI Taxonomy" id="108015"/>
    <lineage>
        <taxon>Bacteria</taxon>
        <taxon>Pseudomonadati</taxon>
        <taxon>Pseudomonadota</taxon>
        <taxon>Alphaproteobacteria</taxon>
        <taxon>Hyphomicrobiales</taxon>
        <taxon>Nitrobacteraceae</taxon>
        <taxon>Bradyrhizobium</taxon>
    </lineage>
</organism>
<evidence type="ECO:0000313" key="2">
    <source>
        <dbReference type="EMBL" id="SCB52146.1"/>
    </source>
</evidence>
<evidence type="ECO:0000313" key="3">
    <source>
        <dbReference type="Proteomes" id="UP000183174"/>
    </source>
</evidence>
<accession>A0A1C3XJB0</accession>
<dbReference type="AlphaFoldDB" id="A0A1C3XJB0"/>
<proteinExistence type="predicted"/>